<dbReference type="OrthoDB" id="690068at2759"/>
<dbReference type="InterPro" id="IPR047206">
    <property type="entry name" value="bHLHzip_scCBP1-like"/>
</dbReference>
<dbReference type="Gene3D" id="4.10.280.10">
    <property type="entry name" value="Helix-loop-helix DNA-binding domain"/>
    <property type="match status" value="1"/>
</dbReference>
<evidence type="ECO:0000256" key="5">
    <source>
        <dbReference type="ARBA" id="ARBA00023242"/>
    </source>
</evidence>
<dbReference type="GO" id="GO:0000981">
    <property type="term" value="F:DNA-binding transcription factor activity, RNA polymerase II-specific"/>
    <property type="evidence" value="ECO:0007669"/>
    <property type="project" value="TreeGrafter"/>
</dbReference>
<evidence type="ECO:0000259" key="7">
    <source>
        <dbReference type="PROSITE" id="PS50888"/>
    </source>
</evidence>
<comment type="subcellular location">
    <subcellularLocation>
        <location evidence="1">Nucleus</location>
    </subcellularLocation>
</comment>
<proteinExistence type="predicted"/>
<evidence type="ECO:0000256" key="4">
    <source>
        <dbReference type="ARBA" id="ARBA00023163"/>
    </source>
</evidence>
<dbReference type="AlphaFoldDB" id="A0A0V1BR28"/>
<dbReference type="InterPro" id="IPR052207">
    <property type="entry name" value="Max-like/E-box_TFs"/>
</dbReference>
<keyword evidence="9" id="KW-1185">Reference proteome</keyword>
<dbReference type="EMBL" id="JYDH01000016">
    <property type="protein sequence ID" value="KRY39755.1"/>
    <property type="molecule type" value="Genomic_DNA"/>
</dbReference>
<dbReference type="InterPro" id="IPR011598">
    <property type="entry name" value="bHLH_dom"/>
</dbReference>
<keyword evidence="4" id="KW-0804">Transcription</keyword>
<organism evidence="8 9">
    <name type="scientific">Trichinella spiralis</name>
    <name type="common">Trichina worm</name>
    <dbReference type="NCBI Taxonomy" id="6334"/>
    <lineage>
        <taxon>Eukaryota</taxon>
        <taxon>Metazoa</taxon>
        <taxon>Ecdysozoa</taxon>
        <taxon>Nematoda</taxon>
        <taxon>Enoplea</taxon>
        <taxon>Dorylaimia</taxon>
        <taxon>Trichinellida</taxon>
        <taxon>Trichinellidae</taxon>
        <taxon>Trichinella</taxon>
    </lineage>
</organism>
<keyword evidence="3" id="KW-0238">DNA-binding</keyword>
<name>A0A0V1BR28_TRISP</name>
<keyword evidence="2" id="KW-0805">Transcription regulation</keyword>
<dbReference type="PROSITE" id="PS50888">
    <property type="entry name" value="BHLH"/>
    <property type="match status" value="1"/>
</dbReference>
<keyword evidence="5" id="KW-0539">Nucleus</keyword>
<dbReference type="Proteomes" id="UP000054776">
    <property type="component" value="Unassembled WGS sequence"/>
</dbReference>
<dbReference type="InterPro" id="IPR036638">
    <property type="entry name" value="HLH_DNA-bd_sf"/>
</dbReference>
<dbReference type="PANTHER" id="PTHR15741:SF27">
    <property type="entry name" value="TRANSCRIPTION FACTOR AP-4"/>
    <property type="match status" value="1"/>
</dbReference>
<reference evidence="8 9" key="1">
    <citation type="submission" date="2015-01" db="EMBL/GenBank/DDBJ databases">
        <title>Evolution of Trichinella species and genotypes.</title>
        <authorList>
            <person name="Korhonen P.K."/>
            <person name="Edoardo P."/>
            <person name="Giuseppe L.R."/>
            <person name="Gasser R.B."/>
        </authorList>
    </citation>
    <scope>NUCLEOTIDE SEQUENCE [LARGE SCALE GENOMIC DNA]</scope>
    <source>
        <strain evidence="8">ISS3</strain>
    </source>
</reference>
<gene>
    <name evidence="8" type="primary">usf1</name>
    <name evidence="8" type="ORF">T01_8455</name>
</gene>
<comment type="caution">
    <text evidence="8">The sequence shown here is derived from an EMBL/GenBank/DDBJ whole genome shotgun (WGS) entry which is preliminary data.</text>
</comment>
<feature type="region of interest" description="Disordered" evidence="6">
    <location>
        <begin position="226"/>
        <end position="250"/>
    </location>
</feature>
<dbReference type="GO" id="GO:0046983">
    <property type="term" value="F:protein dimerization activity"/>
    <property type="evidence" value="ECO:0007669"/>
    <property type="project" value="InterPro"/>
</dbReference>
<evidence type="ECO:0000256" key="3">
    <source>
        <dbReference type="ARBA" id="ARBA00023125"/>
    </source>
</evidence>
<dbReference type="SMART" id="SM00353">
    <property type="entry name" value="HLH"/>
    <property type="match status" value="1"/>
</dbReference>
<protein>
    <submittedName>
        <fullName evidence="8">Upstream stimulatory factor 1</fullName>
    </submittedName>
</protein>
<evidence type="ECO:0000256" key="1">
    <source>
        <dbReference type="ARBA" id="ARBA00004123"/>
    </source>
</evidence>
<feature type="compositionally biased region" description="Basic and acidic residues" evidence="6">
    <location>
        <begin position="227"/>
        <end position="250"/>
    </location>
</feature>
<sequence length="356" mass="40008">MHTGIFLLPYLDEFCFNDFLANGKQYYFYVIKAVNSAIIVNSFAGGSQQWNDLTASVFYPQHASTYPAGIPISFTAQECSFNLHHQTLPRFKIPNVFGEHCKIPVGDTCHLALFQQPGNCITSSDQTMAYIPLGNLSELTRVPLLDECGHNIFGNSLEAPLIGLATTEKSHVRLHCADLATSSDAKPKPNDAGCGSSERQGTVGDFSKKSQKCQQDCQECKITSTTKDNRAEQQHDDKVDHRRMSHNEVEKRRRNKINTAIFELASLLPNDILPSAKEYQSKSCILAKTVEYIQRMQAAKEKSLKQFQAQCSATVHCDERLVSLVEENRKFSKIFQERKLALPKKFHCDLTQNLPN</sequence>
<evidence type="ECO:0000313" key="8">
    <source>
        <dbReference type="EMBL" id="KRY39755.1"/>
    </source>
</evidence>
<dbReference type="PANTHER" id="PTHR15741">
    <property type="entry name" value="BASIC HELIX-LOOP-HELIX ZIP TRANSCRIPTION FACTOR"/>
    <property type="match status" value="1"/>
</dbReference>
<dbReference type="GO" id="GO:0000978">
    <property type="term" value="F:RNA polymerase II cis-regulatory region sequence-specific DNA binding"/>
    <property type="evidence" value="ECO:0007669"/>
    <property type="project" value="TreeGrafter"/>
</dbReference>
<evidence type="ECO:0000313" key="9">
    <source>
        <dbReference type="Proteomes" id="UP000054776"/>
    </source>
</evidence>
<feature type="domain" description="BHLH" evidence="7">
    <location>
        <begin position="241"/>
        <end position="296"/>
    </location>
</feature>
<dbReference type="STRING" id="6334.A0A0V1BR28"/>
<dbReference type="CDD" id="cd11398">
    <property type="entry name" value="bHLHzip_scCBP1"/>
    <property type="match status" value="1"/>
</dbReference>
<evidence type="ECO:0000256" key="2">
    <source>
        <dbReference type="ARBA" id="ARBA00023015"/>
    </source>
</evidence>
<feature type="region of interest" description="Disordered" evidence="6">
    <location>
        <begin position="181"/>
        <end position="205"/>
    </location>
</feature>
<dbReference type="Pfam" id="PF00010">
    <property type="entry name" value="HLH"/>
    <property type="match status" value="1"/>
</dbReference>
<dbReference type="GO" id="GO:0005634">
    <property type="term" value="C:nucleus"/>
    <property type="evidence" value="ECO:0007669"/>
    <property type="project" value="UniProtKB-SubCell"/>
</dbReference>
<dbReference type="InParanoid" id="A0A0V1BR28"/>
<dbReference type="SUPFAM" id="SSF47459">
    <property type="entry name" value="HLH, helix-loop-helix DNA-binding domain"/>
    <property type="match status" value="1"/>
</dbReference>
<accession>A0A0V1BR28</accession>
<evidence type="ECO:0000256" key="6">
    <source>
        <dbReference type="SAM" id="MobiDB-lite"/>
    </source>
</evidence>